<dbReference type="CDD" id="cd07652">
    <property type="entry name" value="F-BAR_Rgd1"/>
    <property type="match status" value="1"/>
</dbReference>
<dbReference type="SMART" id="SM00055">
    <property type="entry name" value="FCH"/>
    <property type="match status" value="1"/>
</dbReference>
<evidence type="ECO:0000256" key="2">
    <source>
        <dbReference type="PROSITE-ProRule" id="PRU01077"/>
    </source>
</evidence>
<dbReference type="InterPro" id="IPR031160">
    <property type="entry name" value="F_BAR_dom"/>
</dbReference>
<feature type="compositionally biased region" description="Polar residues" evidence="4">
    <location>
        <begin position="351"/>
        <end position="360"/>
    </location>
</feature>
<evidence type="ECO:0000313" key="8">
    <source>
        <dbReference type="Proteomes" id="UP000664521"/>
    </source>
</evidence>
<feature type="compositionally biased region" description="Low complexity" evidence="4">
    <location>
        <begin position="384"/>
        <end position="397"/>
    </location>
</feature>
<dbReference type="GO" id="GO:0005938">
    <property type="term" value="C:cell cortex"/>
    <property type="evidence" value="ECO:0007669"/>
    <property type="project" value="UniProtKB-ARBA"/>
</dbReference>
<dbReference type="SUPFAM" id="SSF48350">
    <property type="entry name" value="GTPase activation domain, GAP"/>
    <property type="match status" value="1"/>
</dbReference>
<dbReference type="FunFam" id="1.20.1270.60:FF:000063">
    <property type="entry name" value="Rho GTPase activator"/>
    <property type="match status" value="1"/>
</dbReference>
<feature type="region of interest" description="Disordered" evidence="4">
    <location>
        <begin position="208"/>
        <end position="235"/>
    </location>
</feature>
<dbReference type="SUPFAM" id="SSF103657">
    <property type="entry name" value="BAR/IMD domain-like"/>
    <property type="match status" value="1"/>
</dbReference>
<dbReference type="SMART" id="SM00324">
    <property type="entry name" value="RhoGAP"/>
    <property type="match status" value="1"/>
</dbReference>
<accession>A0A8H3I8V9</accession>
<dbReference type="GO" id="GO:0005096">
    <property type="term" value="F:GTPase activator activity"/>
    <property type="evidence" value="ECO:0007669"/>
    <property type="project" value="UniProtKB-KW"/>
</dbReference>
<dbReference type="Gene3D" id="1.20.1270.60">
    <property type="entry name" value="Arfaptin homology (AH) domain/BAR domain"/>
    <property type="match status" value="1"/>
</dbReference>
<feature type="compositionally biased region" description="Polar residues" evidence="4">
    <location>
        <begin position="417"/>
        <end position="428"/>
    </location>
</feature>
<evidence type="ECO:0000256" key="3">
    <source>
        <dbReference type="SAM" id="Coils"/>
    </source>
</evidence>
<dbReference type="InterPro" id="IPR001060">
    <property type="entry name" value="FCH_dom"/>
</dbReference>
<dbReference type="GO" id="GO:0007165">
    <property type="term" value="P:signal transduction"/>
    <property type="evidence" value="ECO:0007669"/>
    <property type="project" value="InterPro"/>
</dbReference>
<dbReference type="Proteomes" id="UP000664521">
    <property type="component" value="Unassembled WGS sequence"/>
</dbReference>
<dbReference type="Gene3D" id="1.10.555.10">
    <property type="entry name" value="Rho GTPase activation protein"/>
    <property type="match status" value="1"/>
</dbReference>
<feature type="compositionally biased region" description="Low complexity" evidence="4">
    <location>
        <begin position="404"/>
        <end position="416"/>
    </location>
</feature>
<feature type="region of interest" description="Disordered" evidence="4">
    <location>
        <begin position="350"/>
        <end position="461"/>
    </location>
</feature>
<organism evidence="7 8">
    <name type="scientific">Heterodermia speciosa</name>
    <dbReference type="NCBI Taxonomy" id="116794"/>
    <lineage>
        <taxon>Eukaryota</taxon>
        <taxon>Fungi</taxon>
        <taxon>Dikarya</taxon>
        <taxon>Ascomycota</taxon>
        <taxon>Pezizomycotina</taxon>
        <taxon>Lecanoromycetes</taxon>
        <taxon>OSLEUM clade</taxon>
        <taxon>Lecanoromycetidae</taxon>
        <taxon>Caliciales</taxon>
        <taxon>Physciaceae</taxon>
        <taxon>Heterodermia</taxon>
    </lineage>
</organism>
<protein>
    <submittedName>
        <fullName evidence="7">Uncharacterized protein</fullName>
    </submittedName>
</protein>
<feature type="compositionally biased region" description="Polar residues" evidence="4">
    <location>
        <begin position="12"/>
        <end position="22"/>
    </location>
</feature>
<evidence type="ECO:0000256" key="4">
    <source>
        <dbReference type="SAM" id="MobiDB-lite"/>
    </source>
</evidence>
<evidence type="ECO:0000259" key="5">
    <source>
        <dbReference type="PROSITE" id="PS50238"/>
    </source>
</evidence>
<dbReference type="OrthoDB" id="437889at2759"/>
<feature type="compositionally biased region" description="Basic and acidic residues" evidence="4">
    <location>
        <begin position="1"/>
        <end position="11"/>
    </location>
</feature>
<dbReference type="PANTHER" id="PTHR23176">
    <property type="entry name" value="RHO/RAC/CDC GTPASE-ACTIVATING PROTEIN"/>
    <property type="match status" value="1"/>
</dbReference>
<dbReference type="InterPro" id="IPR000198">
    <property type="entry name" value="RhoGAP_dom"/>
</dbReference>
<name>A0A8H3I8V9_9LECA</name>
<feature type="coiled-coil region" evidence="3">
    <location>
        <begin position="178"/>
        <end position="205"/>
    </location>
</feature>
<dbReference type="PANTHER" id="PTHR23176:SF136">
    <property type="entry name" value="RHO GTPASE ACTIVATOR (RGD1)"/>
    <property type="match status" value="1"/>
</dbReference>
<feature type="compositionally biased region" description="Polar residues" evidence="4">
    <location>
        <begin position="436"/>
        <end position="458"/>
    </location>
</feature>
<proteinExistence type="predicted"/>
<evidence type="ECO:0000313" key="7">
    <source>
        <dbReference type="EMBL" id="CAF9909383.1"/>
    </source>
</evidence>
<feature type="domain" description="Rho-GAP" evidence="5">
    <location>
        <begin position="472"/>
        <end position="662"/>
    </location>
</feature>
<feature type="region of interest" description="Disordered" evidence="4">
    <location>
        <begin position="1"/>
        <end position="53"/>
    </location>
</feature>
<keyword evidence="1" id="KW-0343">GTPase activation</keyword>
<sequence length="665" mass="72744">MDKRDSLDRSSNELAQTSNSVKPSAADGGGGSLLGGESPKGQQFPDVAKDPSPVVNSVLQSDIGINTLLTRLKQSIASAREFSAFLKKRSTLEEEHAQGLKKLCRSSHEAARRPDNRQGTYAQNYDETIRIHDRMADNGVQFALSLHQMHEDLHDLAASMERGRKHWKQNGLSAEKRVQDSESMMEKAKAKYDSLAEDYDRARTGDKQSGKLFGLKGPKSAAQHEEDLNRKVQTADSDYQSKVQLARSQRQELVSTLRPQAVKSLLDLISECDAGLTLQLQKFASINEKLLLGNGLCVSPLNGQNNNPGSRSLRDVICQIDNSRDLDSYVSSFASKAGGKNLDIRYERPTTLASSQQTAPANLRVQPVGNPQPSSSSAFQGPTSQAGQAQGQSFSPTAAPPPAYASAPDDSQDSSPKQQYAPQMSSGGPPQLPTARPSTPLYSQASTPTPTSYQNDVSASDMPVPSRPVFGLSLENLLRRDGSAIPLVVYQCLQAVDLFGLEVEGIYRLSGSAAHVAKLRAVFDYDSSQVDFRNPENFYHDVNSVAGLLKQFFRDLPDPLLTREHYQSFIEAARIDDDILRRDSLHATINGLPDPNYATLRALTLHLNRVQEHSEINRMNAGNLAICFGPTLMGSSTGPNISDAGWQVRVIDTILQNTYQIFDDD</sequence>
<dbReference type="InterPro" id="IPR008936">
    <property type="entry name" value="Rho_GTPase_activation_prot"/>
</dbReference>
<feature type="compositionally biased region" description="Polar residues" evidence="4">
    <location>
        <begin position="369"/>
        <end position="383"/>
    </location>
</feature>
<feature type="domain" description="F-BAR" evidence="6">
    <location>
        <begin position="53"/>
        <end position="325"/>
    </location>
</feature>
<keyword evidence="2 3" id="KW-0175">Coiled coil</keyword>
<dbReference type="InterPro" id="IPR050729">
    <property type="entry name" value="Rho-GAP"/>
</dbReference>
<dbReference type="PROSITE" id="PS51741">
    <property type="entry name" value="F_BAR"/>
    <property type="match status" value="1"/>
</dbReference>
<keyword evidence="8" id="KW-1185">Reference proteome</keyword>
<gene>
    <name evidence="7" type="ORF">HETSPECPRED_008969</name>
</gene>
<evidence type="ECO:0000256" key="1">
    <source>
        <dbReference type="ARBA" id="ARBA00022468"/>
    </source>
</evidence>
<dbReference type="EMBL" id="CAJPDS010000007">
    <property type="protein sequence ID" value="CAF9909383.1"/>
    <property type="molecule type" value="Genomic_DNA"/>
</dbReference>
<dbReference type="FunFam" id="1.10.555.10:FF:000041">
    <property type="entry name" value="Rho GTPase activator (Rgd1)"/>
    <property type="match status" value="1"/>
</dbReference>
<reference evidence="7" key="1">
    <citation type="submission" date="2021-03" db="EMBL/GenBank/DDBJ databases">
        <authorList>
            <person name="Tagirdzhanova G."/>
        </authorList>
    </citation>
    <scope>NUCLEOTIDE SEQUENCE</scope>
</reference>
<evidence type="ECO:0000259" key="6">
    <source>
        <dbReference type="PROSITE" id="PS51741"/>
    </source>
</evidence>
<dbReference type="InterPro" id="IPR027267">
    <property type="entry name" value="AH/BAR_dom_sf"/>
</dbReference>
<dbReference type="PROSITE" id="PS50238">
    <property type="entry name" value="RHOGAP"/>
    <property type="match status" value="1"/>
</dbReference>
<dbReference type="Pfam" id="PF00611">
    <property type="entry name" value="FCH"/>
    <property type="match status" value="1"/>
</dbReference>
<comment type="caution">
    <text evidence="7">The sequence shown here is derived from an EMBL/GenBank/DDBJ whole genome shotgun (WGS) entry which is preliminary data.</text>
</comment>
<dbReference type="Pfam" id="PF00620">
    <property type="entry name" value="RhoGAP"/>
    <property type="match status" value="1"/>
</dbReference>
<dbReference type="AlphaFoldDB" id="A0A8H3I8V9"/>